<keyword evidence="2" id="KW-1133">Transmembrane helix</keyword>
<keyword evidence="2" id="KW-0812">Transmembrane</keyword>
<feature type="transmembrane region" description="Helical" evidence="2">
    <location>
        <begin position="90"/>
        <end position="108"/>
    </location>
</feature>
<keyword evidence="1" id="KW-0175">Coiled coil</keyword>
<evidence type="ECO:0000313" key="3">
    <source>
        <dbReference type="EMBL" id="JAB92657.1"/>
    </source>
</evidence>
<reference evidence="3" key="2">
    <citation type="journal article" date="2014" name="BMC Genomics">
        <title>A genomic perspective to assessing quality of mass-reared SIT flies used in Mediterranean fruit fly (Ceratitis capitata) eradication in California.</title>
        <authorList>
            <person name="Calla B."/>
            <person name="Hall B."/>
            <person name="Hou S."/>
            <person name="Geib S.M."/>
        </authorList>
    </citation>
    <scope>NUCLEOTIDE SEQUENCE</scope>
</reference>
<dbReference type="OrthoDB" id="10009315at2759"/>
<keyword evidence="2" id="KW-0472">Membrane</keyword>
<dbReference type="KEGG" id="ccat:101461058"/>
<dbReference type="RefSeq" id="XP_012161858.1">
    <property type="nucleotide sequence ID" value="XM_012306468.2"/>
</dbReference>
<accession>W8B2A5</accession>
<evidence type="ECO:0000256" key="2">
    <source>
        <dbReference type="SAM" id="Phobius"/>
    </source>
</evidence>
<evidence type="ECO:0000256" key="1">
    <source>
        <dbReference type="SAM" id="Coils"/>
    </source>
</evidence>
<organism evidence="3">
    <name type="scientific">Ceratitis capitata</name>
    <name type="common">Mediterranean fruit fly</name>
    <name type="synonym">Tephritis capitata</name>
    <dbReference type="NCBI Taxonomy" id="7213"/>
    <lineage>
        <taxon>Eukaryota</taxon>
        <taxon>Metazoa</taxon>
        <taxon>Ecdysozoa</taxon>
        <taxon>Arthropoda</taxon>
        <taxon>Hexapoda</taxon>
        <taxon>Insecta</taxon>
        <taxon>Pterygota</taxon>
        <taxon>Neoptera</taxon>
        <taxon>Endopterygota</taxon>
        <taxon>Diptera</taxon>
        <taxon>Brachycera</taxon>
        <taxon>Muscomorpha</taxon>
        <taxon>Tephritoidea</taxon>
        <taxon>Tephritidae</taxon>
        <taxon>Ceratitis</taxon>
        <taxon>Ceratitis</taxon>
    </lineage>
</organism>
<protein>
    <submittedName>
        <fullName evidence="3">Uncharacterized protein</fullName>
    </submittedName>
</protein>
<dbReference type="GeneID" id="101461058"/>
<sequence length="381" mass="44661">MDSSHQVNVPLRSGGKKIRKRRELDALIAHSFGKKQSVRRNNLNIHSQDKLLSASTDDAEDYAWVQMHRPKHTNSTNRCHNRKYMLCKPLLVFVAISILIGLLYWMYLDIRQEMYDYRQKIEEVAIMNRDLPDTLQKWHELSTLLLKNQTTSIIRLNDLERNLENLRINFTIYRTSADAQQNYAKEEKIVADFGAKIESVLTDMERFKDHYSGILKDHTKIKIDLKGLSENLTDAQQKALGLHEISSNYSQEVSSLKLYLRNNSISFQDFKNEVRLNFSHIWNELNGNKLQTTELIRRIENISLHLISVENNWEKYNLKFKDCEGLIHHIENNVSDLENKARVLDQTIAEMCYNNTMKISDKELKENTTVTEEITNVIRVH</sequence>
<dbReference type="AlphaFoldDB" id="W8B2A5"/>
<dbReference type="EMBL" id="GAMC01013898">
    <property type="protein sequence ID" value="JAB92657.1"/>
    <property type="molecule type" value="mRNA"/>
</dbReference>
<feature type="coiled-coil region" evidence="1">
    <location>
        <begin position="320"/>
        <end position="347"/>
    </location>
</feature>
<name>W8B2A5_CERCA</name>
<reference evidence="3" key="1">
    <citation type="submission" date="2013-07" db="EMBL/GenBank/DDBJ databases">
        <authorList>
            <person name="Geib S."/>
        </authorList>
    </citation>
    <scope>NUCLEOTIDE SEQUENCE</scope>
</reference>
<proteinExistence type="evidence at transcript level"/>